<dbReference type="EMBL" id="CABWIK020000085">
    <property type="protein sequence ID" value="CAB3975713.1"/>
    <property type="molecule type" value="Genomic_DNA"/>
</dbReference>
<dbReference type="Proteomes" id="UP000494322">
    <property type="component" value="Unassembled WGS sequence"/>
</dbReference>
<accession>A0A6J5JUQ7</accession>
<name>A0A6J5JUQ7_9BURK</name>
<reference evidence="2 3" key="1">
    <citation type="submission" date="2020-04" db="EMBL/GenBank/DDBJ databases">
        <authorList>
            <person name="Depoorter E."/>
        </authorList>
    </citation>
    <scope>NUCLEOTIDE SEQUENCE [LARGE SCALE GENOMIC DNA]</scope>
    <source>
        <strain evidence="2 3">BCC0132</strain>
    </source>
</reference>
<protein>
    <submittedName>
        <fullName evidence="2">Uncharacterized protein</fullName>
    </submittedName>
</protein>
<feature type="compositionally biased region" description="Basic residues" evidence="1">
    <location>
        <begin position="10"/>
        <end position="20"/>
    </location>
</feature>
<sequence length="271" mass="30743">MPVREARPRVGTHRGHHRQIGPRGQIVDAREPPRLVTRMIGARAGMGFIDDVIAERRVERRGLPLRIVVASSPFGEQQLQARVVDQREIDGQVQHRAIPPKAHFRLQHRPAVERMHRMIEALAHALHVRVECVRIGLAQVVHRERLPRHVGQHALPCVVLDDRAQHRMPRDARIPRRLEAHAVEIRGLAVFDIQVARIAAELERFVPTEHIRGLHRRQREPLVPARRIAAPRAVLQEADERVAFGLDARGQVRIECAGRRAIAQLSAVVAP</sequence>
<evidence type="ECO:0000256" key="1">
    <source>
        <dbReference type="SAM" id="MobiDB-lite"/>
    </source>
</evidence>
<feature type="region of interest" description="Disordered" evidence="1">
    <location>
        <begin position="1"/>
        <end position="27"/>
    </location>
</feature>
<evidence type="ECO:0000313" key="3">
    <source>
        <dbReference type="Proteomes" id="UP000494322"/>
    </source>
</evidence>
<gene>
    <name evidence="2" type="ORF">BCO9919_07060</name>
</gene>
<organism evidence="2 3">
    <name type="scientific">Burkholderia cenocepacia</name>
    <dbReference type="NCBI Taxonomy" id="95486"/>
    <lineage>
        <taxon>Bacteria</taxon>
        <taxon>Pseudomonadati</taxon>
        <taxon>Pseudomonadota</taxon>
        <taxon>Betaproteobacteria</taxon>
        <taxon>Burkholderiales</taxon>
        <taxon>Burkholderiaceae</taxon>
        <taxon>Burkholderia</taxon>
        <taxon>Burkholderia cepacia complex</taxon>
    </lineage>
</organism>
<proteinExistence type="predicted"/>
<dbReference type="AlphaFoldDB" id="A0A6J5JUQ7"/>
<evidence type="ECO:0000313" key="2">
    <source>
        <dbReference type="EMBL" id="CAB3975713.1"/>
    </source>
</evidence>